<dbReference type="SUPFAM" id="SSF51011">
    <property type="entry name" value="Glycosyl hydrolase domain"/>
    <property type="match status" value="1"/>
</dbReference>
<dbReference type="HOGENOM" id="CLU_1523124_0_0_9"/>
<dbReference type="InterPro" id="IPR013780">
    <property type="entry name" value="Glyco_hydro_b"/>
</dbReference>
<evidence type="ECO:0000259" key="1">
    <source>
        <dbReference type="Pfam" id="PF00128"/>
    </source>
</evidence>
<protein>
    <recommendedName>
        <fullName evidence="1">Glycosyl hydrolase family 13 catalytic domain-containing protein</fullName>
    </recommendedName>
</protein>
<dbReference type="AlphaFoldDB" id="H3NRA3"/>
<comment type="caution">
    <text evidence="2">The sequence shown here is derived from an EMBL/GenBank/DDBJ whole genome shotgun (WGS) entry which is preliminary data.</text>
</comment>
<keyword evidence="3" id="KW-1185">Reference proteome</keyword>
<dbReference type="Gene3D" id="3.20.20.80">
    <property type="entry name" value="Glycosidases"/>
    <property type="match status" value="1"/>
</dbReference>
<dbReference type="InterPro" id="IPR006047">
    <property type="entry name" value="GH13_cat_dom"/>
</dbReference>
<organism evidence="2 3">
    <name type="scientific">Helcococcus kunzii ATCC 51366</name>
    <dbReference type="NCBI Taxonomy" id="883114"/>
    <lineage>
        <taxon>Bacteria</taxon>
        <taxon>Bacillati</taxon>
        <taxon>Bacillota</taxon>
        <taxon>Tissierellia</taxon>
        <taxon>Tissierellales</taxon>
        <taxon>Peptoniphilaceae</taxon>
        <taxon>Helcococcus</taxon>
    </lineage>
</organism>
<feature type="domain" description="Glycosyl hydrolase family 13 catalytic" evidence="1">
    <location>
        <begin position="38"/>
        <end position="102"/>
    </location>
</feature>
<dbReference type="GeneID" id="96999768"/>
<dbReference type="EMBL" id="AGEI01000038">
    <property type="protein sequence ID" value="EHR31655.1"/>
    <property type="molecule type" value="Genomic_DNA"/>
</dbReference>
<sequence length="176" mass="21149">MRPFVKVDYKDGQKWVLDEVRWDELFGLFDDWQREMQENGGRTPVAWEENSPFHGFSTVEPWIGFGNVSNFYDKDIKSEKSIYKYYQELIKIRKNHKAISEGKYKKVESIYQTYAFERIFENEEILIMLNFIGENTDLEVDGSIIEKYKDGEILINNYDDFDFREMKQYQAVVIKK</sequence>
<dbReference type="OrthoDB" id="9805159at2"/>
<dbReference type="Proteomes" id="UP000004191">
    <property type="component" value="Unassembled WGS sequence"/>
</dbReference>
<dbReference type="Gene3D" id="2.60.40.1180">
    <property type="entry name" value="Golgi alpha-mannosidase II"/>
    <property type="match status" value="1"/>
</dbReference>
<dbReference type="SUPFAM" id="SSF51445">
    <property type="entry name" value="(Trans)glycosidases"/>
    <property type="match status" value="1"/>
</dbReference>
<dbReference type="GO" id="GO:0005975">
    <property type="term" value="P:carbohydrate metabolic process"/>
    <property type="evidence" value="ECO:0007669"/>
    <property type="project" value="InterPro"/>
</dbReference>
<name>H3NRA3_9FIRM</name>
<dbReference type="eggNOG" id="COG0366">
    <property type="taxonomic scope" value="Bacteria"/>
</dbReference>
<evidence type="ECO:0000313" key="3">
    <source>
        <dbReference type="Proteomes" id="UP000004191"/>
    </source>
</evidence>
<accession>H3NRA3</accession>
<proteinExistence type="predicted"/>
<dbReference type="Pfam" id="PF00128">
    <property type="entry name" value="Alpha-amylase"/>
    <property type="match status" value="1"/>
</dbReference>
<reference evidence="2 3" key="1">
    <citation type="submission" date="2012-01" db="EMBL/GenBank/DDBJ databases">
        <title>The Genome Sequence of Helcococcus kunzii ATCC 51366.</title>
        <authorList>
            <consortium name="The Broad Institute Genome Sequencing Platform"/>
            <person name="Earl A."/>
            <person name="Ward D."/>
            <person name="Feldgarden M."/>
            <person name="Gevers D."/>
            <person name="Huys G."/>
            <person name="Young S.K."/>
            <person name="Zeng Q."/>
            <person name="Gargeya S."/>
            <person name="Fitzgerald M."/>
            <person name="Haas B."/>
            <person name="Abouelleil A."/>
            <person name="Alvarado L."/>
            <person name="Arachchi H.M."/>
            <person name="Berlin A."/>
            <person name="Chapman S.B."/>
            <person name="Gearin G."/>
            <person name="Goldberg J."/>
            <person name="Griggs A."/>
            <person name="Gujja S."/>
            <person name="Hansen M."/>
            <person name="Heiman D."/>
            <person name="Howarth C."/>
            <person name="Larimer J."/>
            <person name="Lui A."/>
            <person name="MacDonald P.J.P."/>
            <person name="McCowen C."/>
            <person name="Montmayeur A."/>
            <person name="Murphy C."/>
            <person name="Neiman D."/>
            <person name="Pearson M."/>
            <person name="Priest M."/>
            <person name="Roberts A."/>
            <person name="Saif S."/>
            <person name="Shea T."/>
            <person name="Sisk P."/>
            <person name="Stolte C."/>
            <person name="Sykes S."/>
            <person name="Wortman J."/>
            <person name="Nusbaum C."/>
            <person name="Birren B."/>
        </authorList>
    </citation>
    <scope>NUCLEOTIDE SEQUENCE [LARGE SCALE GENOMIC DNA]</scope>
    <source>
        <strain evidence="2 3">ATCC 51366</strain>
    </source>
</reference>
<dbReference type="STRING" id="883114.HMPREF9709_01864"/>
<gene>
    <name evidence="2" type="ORF">HMPREF9709_01864</name>
</gene>
<evidence type="ECO:0000313" key="2">
    <source>
        <dbReference type="EMBL" id="EHR31655.1"/>
    </source>
</evidence>
<dbReference type="InterPro" id="IPR017853">
    <property type="entry name" value="GH"/>
</dbReference>
<dbReference type="RefSeq" id="WP_005399376.1">
    <property type="nucleotide sequence ID" value="NZ_JH601089.1"/>
</dbReference>